<dbReference type="NCBIfam" id="TIGR00165">
    <property type="entry name" value="S18"/>
    <property type="match status" value="1"/>
</dbReference>
<accession>A0A2U9NT89</accession>
<dbReference type="RefSeq" id="YP_009497595.1">
    <property type="nucleotide sequence ID" value="NC_038008.1"/>
</dbReference>
<organism evidence="6">
    <name type="scientific">Astrosyne radiata</name>
    <dbReference type="NCBI Taxonomy" id="1158023"/>
    <lineage>
        <taxon>Eukaryota</taxon>
        <taxon>Sar</taxon>
        <taxon>Stramenopiles</taxon>
        <taxon>Ochrophyta</taxon>
        <taxon>Bacillariophyta</taxon>
        <taxon>Fragilariophyceae</taxon>
        <taxon>Fragilariophycidae</taxon>
        <taxon>Cyclophorales</taxon>
        <taxon>Cyclophoraceae</taxon>
        <taxon>Astrosyne</taxon>
    </lineage>
</organism>
<name>A0A2U9NT89_9STRA</name>
<dbReference type="Pfam" id="PF01084">
    <property type="entry name" value="Ribosomal_S18"/>
    <property type="match status" value="1"/>
</dbReference>
<proteinExistence type="inferred from homology"/>
<dbReference type="EMBL" id="MG755807">
    <property type="protein sequence ID" value="AWT40308.1"/>
    <property type="molecule type" value="Genomic_DNA"/>
</dbReference>
<evidence type="ECO:0000256" key="3">
    <source>
        <dbReference type="ARBA" id="ARBA00023274"/>
    </source>
</evidence>
<dbReference type="GO" id="GO:0005763">
    <property type="term" value="C:mitochondrial small ribosomal subunit"/>
    <property type="evidence" value="ECO:0007669"/>
    <property type="project" value="TreeGrafter"/>
</dbReference>
<dbReference type="PANTHER" id="PTHR13479">
    <property type="entry name" value="30S RIBOSOMAL PROTEIN S18"/>
    <property type="match status" value="1"/>
</dbReference>
<evidence type="ECO:0000313" key="6">
    <source>
        <dbReference type="EMBL" id="AWT40308.1"/>
    </source>
</evidence>
<dbReference type="PRINTS" id="PR00974">
    <property type="entry name" value="RIBOSOMALS18"/>
</dbReference>
<evidence type="ECO:0000256" key="2">
    <source>
        <dbReference type="ARBA" id="ARBA00022980"/>
    </source>
</evidence>
<keyword evidence="3 4" id="KW-0687">Ribonucleoprotein</keyword>
<reference evidence="6" key="1">
    <citation type="journal article" date="2018" name="Adv. Bot. Res.">
        <title>Evolution of the Plastid Genomes in Diatoms.</title>
        <authorList>
            <person name="Yu M."/>
            <person name="Ashworth M.P."/>
            <person name="Hajrah N.H."/>
            <person name="Khiyami M.A."/>
            <person name="Sabir M.J."/>
            <person name="Alhebshi A.M."/>
            <person name="Al-Malki A.L."/>
            <person name="Sabir J.S.M."/>
            <person name="Theriot E.C."/>
            <person name="Jansen R.K."/>
        </authorList>
    </citation>
    <scope>NUCLEOTIDE SEQUENCE</scope>
</reference>
<keyword evidence="2 4" id="KW-0689">Ribosomal protein</keyword>
<dbReference type="InterPro" id="IPR001648">
    <property type="entry name" value="Ribosomal_bS18"/>
</dbReference>
<keyword evidence="6" id="KW-0934">Plastid</keyword>
<keyword evidence="6" id="KW-0150">Chloroplast</keyword>
<dbReference type="GeneID" id="36960231"/>
<dbReference type="Gene3D" id="4.10.640.10">
    <property type="entry name" value="Ribosomal protein S18"/>
    <property type="match status" value="1"/>
</dbReference>
<evidence type="ECO:0000256" key="5">
    <source>
        <dbReference type="SAM" id="MobiDB-lite"/>
    </source>
</evidence>
<protein>
    <submittedName>
        <fullName evidence="6">Ribosomal protein S18</fullName>
    </submittedName>
</protein>
<dbReference type="GO" id="GO:0006412">
    <property type="term" value="P:translation"/>
    <property type="evidence" value="ECO:0007669"/>
    <property type="project" value="InterPro"/>
</dbReference>
<dbReference type="InterPro" id="IPR036870">
    <property type="entry name" value="Ribosomal_bS18_sf"/>
</dbReference>
<dbReference type="GO" id="GO:0070181">
    <property type="term" value="F:small ribosomal subunit rRNA binding"/>
    <property type="evidence" value="ECO:0007669"/>
    <property type="project" value="TreeGrafter"/>
</dbReference>
<geneLocation type="chloroplast" evidence="6"/>
<gene>
    <name evidence="6" type="primary">rps18</name>
</gene>
<sequence>MSGIRLIRTKKTNTIRAIKLRSFKQTILFHKRLNINCLKLYLLRSCMTKQGKILPRRVNKIKSKYQNKIKRAIKQSRVLGYLPYTPSNLFSKTKEKDSAENEEKQSNNNHQQKGAYISRKKREIKNFSNRKSS</sequence>
<feature type="compositionally biased region" description="Basic and acidic residues" evidence="5">
    <location>
        <begin position="92"/>
        <end position="105"/>
    </location>
</feature>
<comment type="similarity">
    <text evidence="1 4">Belongs to the bacterial ribosomal protein bS18 family.</text>
</comment>
<dbReference type="PANTHER" id="PTHR13479:SF40">
    <property type="entry name" value="SMALL RIBOSOMAL SUBUNIT PROTEIN BS18M"/>
    <property type="match status" value="1"/>
</dbReference>
<evidence type="ECO:0000256" key="4">
    <source>
        <dbReference type="RuleBase" id="RU003910"/>
    </source>
</evidence>
<dbReference type="GO" id="GO:0003735">
    <property type="term" value="F:structural constituent of ribosome"/>
    <property type="evidence" value="ECO:0007669"/>
    <property type="project" value="InterPro"/>
</dbReference>
<feature type="region of interest" description="Disordered" evidence="5">
    <location>
        <begin position="83"/>
        <end position="133"/>
    </location>
</feature>
<dbReference type="SUPFAM" id="SSF46911">
    <property type="entry name" value="Ribosomal protein S18"/>
    <property type="match status" value="1"/>
</dbReference>
<evidence type="ECO:0000256" key="1">
    <source>
        <dbReference type="ARBA" id="ARBA00005589"/>
    </source>
</evidence>
<dbReference type="AlphaFoldDB" id="A0A2U9NT89"/>